<keyword evidence="3" id="KW-1185">Reference proteome</keyword>
<evidence type="ECO:0000313" key="2">
    <source>
        <dbReference type="EMBL" id="KAJ3128184.1"/>
    </source>
</evidence>
<accession>A0AAD5T9D8</accession>
<feature type="compositionally biased region" description="Low complexity" evidence="1">
    <location>
        <begin position="1"/>
        <end position="15"/>
    </location>
</feature>
<evidence type="ECO:0000256" key="1">
    <source>
        <dbReference type="SAM" id="MobiDB-lite"/>
    </source>
</evidence>
<proteinExistence type="predicted"/>
<dbReference type="Proteomes" id="UP001211907">
    <property type="component" value="Unassembled WGS sequence"/>
</dbReference>
<name>A0AAD5T9D8_9FUNG</name>
<feature type="region of interest" description="Disordered" evidence="1">
    <location>
        <begin position="1"/>
        <end position="146"/>
    </location>
</feature>
<feature type="region of interest" description="Disordered" evidence="1">
    <location>
        <begin position="466"/>
        <end position="486"/>
    </location>
</feature>
<feature type="region of interest" description="Disordered" evidence="1">
    <location>
        <begin position="371"/>
        <end position="408"/>
    </location>
</feature>
<feature type="compositionally biased region" description="Basic and acidic residues" evidence="1">
    <location>
        <begin position="386"/>
        <end position="397"/>
    </location>
</feature>
<feature type="compositionally biased region" description="Basic residues" evidence="1">
    <location>
        <begin position="670"/>
        <end position="684"/>
    </location>
</feature>
<feature type="compositionally biased region" description="Polar residues" evidence="1">
    <location>
        <begin position="609"/>
        <end position="631"/>
    </location>
</feature>
<feature type="compositionally biased region" description="Acidic residues" evidence="1">
    <location>
        <begin position="649"/>
        <end position="661"/>
    </location>
</feature>
<dbReference type="EMBL" id="JADGJH010000476">
    <property type="protein sequence ID" value="KAJ3128184.1"/>
    <property type="molecule type" value="Genomic_DNA"/>
</dbReference>
<organism evidence="2 3">
    <name type="scientific">Physocladia obscura</name>
    <dbReference type="NCBI Taxonomy" id="109957"/>
    <lineage>
        <taxon>Eukaryota</taxon>
        <taxon>Fungi</taxon>
        <taxon>Fungi incertae sedis</taxon>
        <taxon>Chytridiomycota</taxon>
        <taxon>Chytridiomycota incertae sedis</taxon>
        <taxon>Chytridiomycetes</taxon>
        <taxon>Chytridiales</taxon>
        <taxon>Chytriomycetaceae</taxon>
        <taxon>Physocladia</taxon>
    </lineage>
</organism>
<feature type="region of interest" description="Disordered" evidence="1">
    <location>
        <begin position="243"/>
        <end position="262"/>
    </location>
</feature>
<comment type="caution">
    <text evidence="2">The sequence shown here is derived from an EMBL/GenBank/DDBJ whole genome shotgun (WGS) entry which is preliminary data.</text>
</comment>
<protein>
    <submittedName>
        <fullName evidence="2">Uncharacterized protein</fullName>
    </submittedName>
</protein>
<reference evidence="2" key="1">
    <citation type="submission" date="2020-05" db="EMBL/GenBank/DDBJ databases">
        <title>Phylogenomic resolution of chytrid fungi.</title>
        <authorList>
            <person name="Stajich J.E."/>
            <person name="Amses K."/>
            <person name="Simmons R."/>
            <person name="Seto K."/>
            <person name="Myers J."/>
            <person name="Bonds A."/>
            <person name="Quandt C.A."/>
            <person name="Barry K."/>
            <person name="Liu P."/>
            <person name="Grigoriev I."/>
            <person name="Longcore J.E."/>
            <person name="James T.Y."/>
        </authorList>
    </citation>
    <scope>NUCLEOTIDE SEQUENCE</scope>
    <source>
        <strain evidence="2">JEL0513</strain>
    </source>
</reference>
<feature type="compositionally biased region" description="Polar residues" evidence="1">
    <location>
        <begin position="46"/>
        <end position="65"/>
    </location>
</feature>
<evidence type="ECO:0000313" key="3">
    <source>
        <dbReference type="Proteomes" id="UP001211907"/>
    </source>
</evidence>
<dbReference type="AlphaFoldDB" id="A0AAD5T9D8"/>
<feature type="region of interest" description="Disordered" evidence="1">
    <location>
        <begin position="609"/>
        <end position="743"/>
    </location>
</feature>
<feature type="compositionally biased region" description="Polar residues" evidence="1">
    <location>
        <begin position="96"/>
        <end position="111"/>
    </location>
</feature>
<feature type="compositionally biased region" description="Polar residues" evidence="1">
    <location>
        <begin position="21"/>
        <end position="33"/>
    </location>
</feature>
<gene>
    <name evidence="2" type="ORF">HK100_009310</name>
</gene>
<feature type="compositionally biased region" description="Polar residues" evidence="1">
    <location>
        <begin position="207"/>
        <end position="226"/>
    </location>
</feature>
<feature type="region of interest" description="Disordered" evidence="1">
    <location>
        <begin position="191"/>
        <end position="226"/>
    </location>
</feature>
<feature type="compositionally biased region" description="Acidic residues" evidence="1">
    <location>
        <begin position="715"/>
        <end position="735"/>
    </location>
</feature>
<sequence>MGTRRATRSSSSAGDSESRSPNKFQSSPPTSGAETRRASFAKHTSKTSIENGNSPSKIEPYQSTGAADAIAEVESDRRGSRRLTRGSSRIYEPLSSVLTFASSESTESNVRVTAVAAEPQQQKQTKQLQKQKHQQQGTNESQEYPEFTVLDRVKVFEKVPNLPPPIFVFGASENPNSPPNLPLQRRTLAANAPIQRGRGRPRKIASEAQSNLTPARQAAATSHKVQNGVRTFSANIAAALATTASGDSATNSSSTGKVKSSYSRTGMVSAAVSFHNKQQQLTPGRKAAAVSRRVKNNIFENYQGATSSTSEQNGASTPSYNAAVIAKRVTASKDPGGVSHVVERNVAAALAAEAARKISVRDKAVMFETATTPMKGWSSDEEQEDKEGNETENRNFAEESETPTPPSSDAIKAMAVLVSDVPKSFNYNYVQSNPSTKNLVAHEQQQQQPKGFSSPLRQSHVFEDFSSVSSSPTISPGKKNGTTLVASSSALTDTSDIALPFTSETNAPGSPTRKFTRVERPKSARKSKTSASTSTDFDETVAAAPSSLKPALKTPKKSSIAVAATYKSTNTQTMATTYKEEQREAAAAAAYGVPVMPPNPTFYFSDVVTSSTTAGKRTRNSGSRYNGSSASMKRGGEGSKKRFKISANSDEEEEEEEEEAETGVHEDPRRHKYVLKRRLVKNKTRVSAGDEEMEVDRTSASGKFSAKKNYVAIGNDEDEDEDDDEDNEEDDDDSLEKEKGNASAGNWMLGFVKGLVKPFLG</sequence>
<feature type="region of interest" description="Disordered" evidence="1">
    <location>
        <begin position="498"/>
        <end position="559"/>
    </location>
</feature>